<keyword evidence="4" id="KW-0540">Nuclease</keyword>
<dbReference type="Proteomes" id="UP000294616">
    <property type="component" value="Unassembled WGS sequence"/>
</dbReference>
<keyword evidence="5" id="KW-1185">Reference proteome</keyword>
<accession>A0A4R1LVV6</accession>
<protein>
    <submittedName>
        <fullName evidence="4">Restriction endonuclease</fullName>
    </submittedName>
</protein>
<dbReference type="GO" id="GO:0009307">
    <property type="term" value="P:DNA restriction-modification system"/>
    <property type="evidence" value="ECO:0007669"/>
    <property type="project" value="InterPro"/>
</dbReference>
<dbReference type="InterPro" id="IPR049050">
    <property type="entry name" value="nSTAND3"/>
</dbReference>
<feature type="domain" description="Restriction endonuclease type IV Mrr" evidence="2">
    <location>
        <begin position="7"/>
        <end position="105"/>
    </location>
</feature>
<gene>
    <name evidence="4" type="ORF">C8N28_1493</name>
</gene>
<dbReference type="OrthoDB" id="9806903at2"/>
<organism evidence="4 5">
    <name type="scientific">Albibacterium bauzanense</name>
    <dbReference type="NCBI Taxonomy" id="653929"/>
    <lineage>
        <taxon>Bacteria</taxon>
        <taxon>Pseudomonadati</taxon>
        <taxon>Bacteroidota</taxon>
        <taxon>Sphingobacteriia</taxon>
        <taxon>Sphingobacteriales</taxon>
        <taxon>Sphingobacteriaceae</taxon>
        <taxon>Albibacterium</taxon>
    </lineage>
</organism>
<dbReference type="Gene3D" id="3.40.50.300">
    <property type="entry name" value="P-loop containing nucleotide triphosphate hydrolases"/>
    <property type="match status" value="1"/>
</dbReference>
<reference evidence="4 5" key="1">
    <citation type="submission" date="2019-03" db="EMBL/GenBank/DDBJ databases">
        <title>Genomic Encyclopedia of Archaeal and Bacterial Type Strains, Phase II (KMG-II): from individual species to whole genera.</title>
        <authorList>
            <person name="Goeker M."/>
        </authorList>
    </citation>
    <scope>NUCLEOTIDE SEQUENCE [LARGE SCALE GENOMIC DNA]</scope>
    <source>
        <strain evidence="4 5">DSM 22554</strain>
    </source>
</reference>
<dbReference type="RefSeq" id="WP_132223152.1">
    <property type="nucleotide sequence ID" value="NZ_SMGO01000002.1"/>
</dbReference>
<proteinExistence type="predicted"/>
<dbReference type="AlphaFoldDB" id="A0A4R1LVV6"/>
<evidence type="ECO:0000256" key="1">
    <source>
        <dbReference type="SAM" id="Coils"/>
    </source>
</evidence>
<feature type="coiled-coil region" evidence="1">
    <location>
        <begin position="293"/>
        <end position="320"/>
    </location>
</feature>
<evidence type="ECO:0000313" key="5">
    <source>
        <dbReference type="Proteomes" id="UP000294616"/>
    </source>
</evidence>
<dbReference type="GO" id="GO:0004519">
    <property type="term" value="F:endonuclease activity"/>
    <property type="evidence" value="ECO:0007669"/>
    <property type="project" value="UniProtKB-KW"/>
</dbReference>
<comment type="caution">
    <text evidence="4">The sequence shown here is derived from an EMBL/GenBank/DDBJ whole genome shotgun (WGS) entry which is preliminary data.</text>
</comment>
<evidence type="ECO:0000259" key="3">
    <source>
        <dbReference type="Pfam" id="PF20720"/>
    </source>
</evidence>
<keyword evidence="4" id="KW-0378">Hydrolase</keyword>
<dbReference type="SUPFAM" id="SSF52540">
    <property type="entry name" value="P-loop containing nucleoside triphosphate hydrolases"/>
    <property type="match status" value="1"/>
</dbReference>
<keyword evidence="1" id="KW-0175">Coiled coil</keyword>
<dbReference type="Pfam" id="PF20720">
    <property type="entry name" value="nSTAND3"/>
    <property type="match status" value="1"/>
</dbReference>
<evidence type="ECO:0000313" key="4">
    <source>
        <dbReference type="EMBL" id="TCK82907.1"/>
    </source>
</evidence>
<dbReference type="EMBL" id="SMGO01000002">
    <property type="protein sequence ID" value="TCK82907.1"/>
    <property type="molecule type" value="Genomic_DNA"/>
</dbReference>
<name>A0A4R1LVV6_9SPHI</name>
<sequence>MSYDFSTLNDKDLEELVRDILSVKLETDFQSFKSGKDKGIDLRYASNNNENEIIVQVKHFLDSGLTKLKSILKKQEVEKVIKLNPQRYIFVTSLALSPQSKAEIKIIFNPYIKSTSDILGKNDLNNFLRNNPAVVENHFKLWLSGTAVLKRILHNGVKGRSDFTKKHIYDKIRIFVPSITHKLAVDILNQNNFILITGAPGIGKTTLANMLTYQLLAEDFELVYVREIREAEDSYLPNKKQVFYFDDFLGASTLDLKSSRNADSAIVNFTDQIRSDKSKRLILTCRTTLLKQAKEESEKIDNSKMEVSNYEVKIENYRNLDKAKILYHHIYFSNLSEELKAVFFKDKFYWKVITHRNYNPRIIEFFTDIERLQPEIEYSQEVLDFLEDPTKIWEKSYNKQISNEARFFLSTLYSLGGRYIVEESNLKEAFDIRLEYEVSNNNYTKTSGTFNKVVKELLDGFINRVHKTEKNYTTIQYRFLNPSIEDFLYNYFNKNIEEYFIILKSAIVIGQFRDRITTKLEQDSKRIYFGERNNYEKLLKTFSERLPQLKGAGTYKNLHVAAVLIKLFKWVDIKHKVIQIMNNLSAISLGWDDRYNLIEILDYIADNNIENEFNFSIENMLLILSEDISYYYHIEAFSKLISSQERYKSIITEAKINNLDFYSKIQNNINKSWSSSFEYYIEQTYNLKNIIKRDELIQLIETRKRAAAKMNEFLNIESSPAINEYSFNYDDQLQMNLSLQSTQETLLKSIENSYDVANETLTINRLFNIEDTKINDDLPFLEF</sequence>
<evidence type="ECO:0000259" key="2">
    <source>
        <dbReference type="Pfam" id="PF04471"/>
    </source>
</evidence>
<feature type="domain" description="Novel STAND NTPase 3" evidence="3">
    <location>
        <begin position="175"/>
        <end position="332"/>
    </location>
</feature>
<dbReference type="InterPro" id="IPR007560">
    <property type="entry name" value="Restrct_endonuc_IV_Mrr"/>
</dbReference>
<keyword evidence="4" id="KW-0255">Endonuclease</keyword>
<dbReference type="InterPro" id="IPR027417">
    <property type="entry name" value="P-loop_NTPase"/>
</dbReference>
<dbReference type="Pfam" id="PF04471">
    <property type="entry name" value="Mrr_cat"/>
    <property type="match status" value="1"/>
</dbReference>
<dbReference type="GO" id="GO:0003677">
    <property type="term" value="F:DNA binding"/>
    <property type="evidence" value="ECO:0007669"/>
    <property type="project" value="InterPro"/>
</dbReference>